<comment type="function">
    <text evidence="8">Involved in cellular auxin homeostasis by regulating auxin metabolism. Regulates intracellular auxin accumulation at the endoplasmic reticulum and thus auxin availability for nuclear auxin signaling.</text>
</comment>
<protein>
    <submittedName>
        <fullName evidence="11">Uncharacterized protein</fullName>
    </submittedName>
</protein>
<dbReference type="PANTHER" id="PTHR31651">
    <property type="match status" value="1"/>
</dbReference>
<evidence type="ECO:0000313" key="12">
    <source>
        <dbReference type="Proteomes" id="UP001457282"/>
    </source>
</evidence>
<evidence type="ECO:0000256" key="4">
    <source>
        <dbReference type="ARBA" id="ARBA00022824"/>
    </source>
</evidence>
<keyword evidence="2" id="KW-0813">Transport</keyword>
<reference evidence="11 12" key="1">
    <citation type="journal article" date="2023" name="G3 (Bethesda)">
        <title>A chromosome-length genome assembly and annotation of blackberry (Rubus argutus, cv. 'Hillquist').</title>
        <authorList>
            <person name="Bruna T."/>
            <person name="Aryal R."/>
            <person name="Dudchenko O."/>
            <person name="Sargent D.J."/>
            <person name="Mead D."/>
            <person name="Buti M."/>
            <person name="Cavallini A."/>
            <person name="Hytonen T."/>
            <person name="Andres J."/>
            <person name="Pham M."/>
            <person name="Weisz D."/>
            <person name="Mascagni F."/>
            <person name="Usai G."/>
            <person name="Natali L."/>
            <person name="Bassil N."/>
            <person name="Fernandez G.E."/>
            <person name="Lomsadze A."/>
            <person name="Armour M."/>
            <person name="Olukolu B."/>
            <person name="Poorten T."/>
            <person name="Britton C."/>
            <person name="Davik J."/>
            <person name="Ashrafi H."/>
            <person name="Aiden E.L."/>
            <person name="Borodovsky M."/>
            <person name="Worthington M."/>
        </authorList>
    </citation>
    <scope>NUCLEOTIDE SEQUENCE [LARGE SCALE GENOMIC DNA]</scope>
    <source>
        <strain evidence="11">PI 553951</strain>
    </source>
</reference>
<dbReference type="InterPro" id="IPR004776">
    <property type="entry name" value="Mem_transp_PIN-like"/>
</dbReference>
<evidence type="ECO:0000256" key="3">
    <source>
        <dbReference type="ARBA" id="ARBA00022692"/>
    </source>
</evidence>
<dbReference type="PANTHER" id="PTHR31651:SF33">
    <property type="entry name" value="PROTEIN PIN-LIKES 1"/>
    <property type="match status" value="1"/>
</dbReference>
<keyword evidence="7" id="KW-0927">Auxin signaling pathway</keyword>
<keyword evidence="6 10" id="KW-0472">Membrane</keyword>
<evidence type="ECO:0000256" key="6">
    <source>
        <dbReference type="ARBA" id="ARBA00023136"/>
    </source>
</evidence>
<evidence type="ECO:0000256" key="1">
    <source>
        <dbReference type="ARBA" id="ARBA00004477"/>
    </source>
</evidence>
<dbReference type="GO" id="GO:0009734">
    <property type="term" value="P:auxin-activated signaling pathway"/>
    <property type="evidence" value="ECO:0007669"/>
    <property type="project" value="UniProtKB-KW"/>
</dbReference>
<evidence type="ECO:0000313" key="11">
    <source>
        <dbReference type="EMBL" id="KAK9928507.1"/>
    </source>
</evidence>
<dbReference type="EMBL" id="JBEDUW010000005">
    <property type="protein sequence ID" value="KAK9928507.1"/>
    <property type="molecule type" value="Genomic_DNA"/>
</dbReference>
<comment type="subcellular location">
    <subcellularLocation>
        <location evidence="1">Endoplasmic reticulum membrane</location>
        <topology evidence="1">Multi-pass membrane protein</topology>
    </subcellularLocation>
</comment>
<comment type="similarity">
    <text evidence="9">Belongs to the auxin efflux carrier (TC 2.A.69.2) family.</text>
</comment>
<evidence type="ECO:0000256" key="5">
    <source>
        <dbReference type="ARBA" id="ARBA00022989"/>
    </source>
</evidence>
<accession>A0AAW1WV83</accession>
<dbReference type="Pfam" id="PF03547">
    <property type="entry name" value="Mem_trans"/>
    <property type="match status" value="1"/>
</dbReference>
<keyword evidence="12" id="KW-1185">Reference proteome</keyword>
<keyword evidence="4" id="KW-0256">Endoplasmic reticulum</keyword>
<keyword evidence="5 10" id="KW-1133">Transmembrane helix</keyword>
<dbReference type="AlphaFoldDB" id="A0AAW1WV83"/>
<gene>
    <name evidence="11" type="ORF">M0R45_025640</name>
</gene>
<comment type="caution">
    <text evidence="11">The sequence shown here is derived from an EMBL/GenBank/DDBJ whole genome shotgun (WGS) entry which is preliminary data.</text>
</comment>
<name>A0AAW1WV83_RUBAR</name>
<feature type="transmembrane region" description="Helical" evidence="10">
    <location>
        <begin position="6"/>
        <end position="26"/>
    </location>
</feature>
<evidence type="ECO:0000256" key="10">
    <source>
        <dbReference type="SAM" id="Phobius"/>
    </source>
</evidence>
<dbReference type="InterPro" id="IPR045033">
    <property type="entry name" value="PILS1/3/4/5/7"/>
</dbReference>
<evidence type="ECO:0000256" key="9">
    <source>
        <dbReference type="ARBA" id="ARBA00025752"/>
    </source>
</evidence>
<evidence type="ECO:0000256" key="8">
    <source>
        <dbReference type="ARBA" id="ARBA00025100"/>
    </source>
</evidence>
<evidence type="ECO:0000256" key="2">
    <source>
        <dbReference type="ARBA" id="ARBA00022448"/>
    </source>
</evidence>
<keyword evidence="3 10" id="KW-0812">Transmembrane</keyword>
<organism evidence="11 12">
    <name type="scientific">Rubus argutus</name>
    <name type="common">Southern blackberry</name>
    <dbReference type="NCBI Taxonomy" id="59490"/>
    <lineage>
        <taxon>Eukaryota</taxon>
        <taxon>Viridiplantae</taxon>
        <taxon>Streptophyta</taxon>
        <taxon>Embryophyta</taxon>
        <taxon>Tracheophyta</taxon>
        <taxon>Spermatophyta</taxon>
        <taxon>Magnoliopsida</taxon>
        <taxon>eudicotyledons</taxon>
        <taxon>Gunneridae</taxon>
        <taxon>Pentapetalae</taxon>
        <taxon>rosids</taxon>
        <taxon>fabids</taxon>
        <taxon>Rosales</taxon>
        <taxon>Rosaceae</taxon>
        <taxon>Rosoideae</taxon>
        <taxon>Rosoideae incertae sedis</taxon>
        <taxon>Rubus</taxon>
    </lineage>
</organism>
<dbReference type="GO" id="GO:0080162">
    <property type="term" value="P:endoplasmic reticulum to cytosol auxin transport"/>
    <property type="evidence" value="ECO:0007669"/>
    <property type="project" value="InterPro"/>
</dbReference>
<feature type="transmembrane region" description="Helical" evidence="10">
    <location>
        <begin position="46"/>
        <end position="66"/>
    </location>
</feature>
<evidence type="ECO:0000256" key="7">
    <source>
        <dbReference type="ARBA" id="ARBA00023294"/>
    </source>
</evidence>
<proteinExistence type="inferred from homology"/>
<feature type="transmembrane region" description="Helical" evidence="10">
    <location>
        <begin position="72"/>
        <end position="90"/>
    </location>
</feature>
<sequence length="118" mass="13281">MKLLQLFITASIPVSKTLLITALGLYLATERIDVLGENTRKRLNTVAFYVFNPALVGSSLAKTITYHSVIKLWFMPVNILLTLIYCRFNIWMDTPPINKTSSTSPRSHCGKLCCWKSG</sequence>
<dbReference type="Proteomes" id="UP001457282">
    <property type="component" value="Unassembled WGS sequence"/>
</dbReference>
<dbReference type="GO" id="GO:0005789">
    <property type="term" value="C:endoplasmic reticulum membrane"/>
    <property type="evidence" value="ECO:0007669"/>
    <property type="project" value="UniProtKB-SubCell"/>
</dbReference>